<keyword evidence="3" id="KW-1134">Transmembrane beta strand</keyword>
<dbReference type="InterPro" id="IPR006665">
    <property type="entry name" value="OmpA-like"/>
</dbReference>
<feature type="domain" description="OmpA-like" evidence="11">
    <location>
        <begin position="244"/>
        <end position="363"/>
    </location>
</feature>
<keyword evidence="4" id="KW-0812">Transmembrane</keyword>
<dbReference type="CDD" id="cd07185">
    <property type="entry name" value="OmpA_C-like"/>
    <property type="match status" value="1"/>
</dbReference>
<evidence type="ECO:0000256" key="5">
    <source>
        <dbReference type="ARBA" id="ARBA00023065"/>
    </source>
</evidence>
<dbReference type="SUPFAM" id="SSF103647">
    <property type="entry name" value="TSP type-3 repeat"/>
    <property type="match status" value="1"/>
</dbReference>
<evidence type="ECO:0000256" key="8">
    <source>
        <dbReference type="ARBA" id="ARBA00023237"/>
    </source>
</evidence>
<dbReference type="GO" id="GO:0005509">
    <property type="term" value="F:calcium ion binding"/>
    <property type="evidence" value="ECO:0007669"/>
    <property type="project" value="InterPro"/>
</dbReference>
<dbReference type="InterPro" id="IPR006664">
    <property type="entry name" value="OMP_bac"/>
</dbReference>
<dbReference type="Pfam" id="PF00691">
    <property type="entry name" value="OmpA"/>
    <property type="match status" value="1"/>
</dbReference>
<keyword evidence="10" id="KW-0732">Signal</keyword>
<dbReference type="GO" id="GO:0006811">
    <property type="term" value="P:monoatomic ion transport"/>
    <property type="evidence" value="ECO:0007669"/>
    <property type="project" value="UniProtKB-KW"/>
</dbReference>
<dbReference type="Gene3D" id="2.40.160.20">
    <property type="match status" value="1"/>
</dbReference>
<evidence type="ECO:0000256" key="2">
    <source>
        <dbReference type="ARBA" id="ARBA00022448"/>
    </source>
</evidence>
<evidence type="ECO:0000313" key="12">
    <source>
        <dbReference type="EMBL" id="SHH24829.1"/>
    </source>
</evidence>
<dbReference type="EMBL" id="FQWZ01000007">
    <property type="protein sequence ID" value="SHH24829.1"/>
    <property type="molecule type" value="Genomic_DNA"/>
</dbReference>
<dbReference type="InterPro" id="IPR028974">
    <property type="entry name" value="TSP_type-3_rpt"/>
</dbReference>
<keyword evidence="7 9" id="KW-0472">Membrane</keyword>
<dbReference type="STRING" id="490188.SAMN04488068_3068"/>
<reference evidence="12 13" key="1">
    <citation type="submission" date="2016-11" db="EMBL/GenBank/DDBJ databases">
        <authorList>
            <person name="Jaros S."/>
            <person name="Januszkiewicz K."/>
            <person name="Wedrychowicz H."/>
        </authorList>
    </citation>
    <scope>NUCLEOTIDE SEQUENCE [LARGE SCALE GENOMIC DNA]</scope>
    <source>
        <strain evidence="12 13">CGMCC 1.7049</strain>
    </source>
</reference>
<keyword evidence="13" id="KW-1185">Reference proteome</keyword>
<dbReference type="InterPro" id="IPR036737">
    <property type="entry name" value="OmpA-like_sf"/>
</dbReference>
<dbReference type="GO" id="GO:0046930">
    <property type="term" value="C:pore complex"/>
    <property type="evidence" value="ECO:0007669"/>
    <property type="project" value="UniProtKB-KW"/>
</dbReference>
<dbReference type="Gene3D" id="3.30.1330.60">
    <property type="entry name" value="OmpA-like domain"/>
    <property type="match status" value="1"/>
</dbReference>
<evidence type="ECO:0000256" key="6">
    <source>
        <dbReference type="ARBA" id="ARBA00023114"/>
    </source>
</evidence>
<name>A0A1M5RFP6_9GAMM</name>
<evidence type="ECO:0000256" key="4">
    <source>
        <dbReference type="ARBA" id="ARBA00022692"/>
    </source>
</evidence>
<dbReference type="InterPro" id="IPR011250">
    <property type="entry name" value="OMP/PagP_B-barrel"/>
</dbReference>
<keyword evidence="8" id="KW-0998">Cell outer membrane</keyword>
<sequence>MKTIVRAGLAAGLLSVISVGHAQDDSSAWTTEMRPYISEMYSYTFENNDSQGVEAGHGGLLSVGKALSEHWGLELGGFYNEFPHDDSVGARAQREYGGKLDALYFYSRNRKFSPYFAAAVGGTYAKLRGTSTNDSAPLVDAGLGFMKFFSLWGADLGFRADLRYRYTFFDDNALGGQIDGPLGEVVAKVGLVIPLGSRPVVADVVAPPSACADSDGDGVCDTADLCPGTTGGTAVDAKGCPKQAPAAASKKFEDVHFAFDKSDIAPAEAVKLDSAATAIDGLTKTYPGLKVDVSGHTDWVGTDGYNQGLSERRANSVKSYLVRKGVSASRINTFAFGESKPIATNETAEGRAMNRRAEVQTHE</sequence>
<comment type="subcellular location">
    <subcellularLocation>
        <location evidence="1">Cell outer membrane</location>
        <topology evidence="1">Multi-pass membrane protein</topology>
    </subcellularLocation>
</comment>
<keyword evidence="5" id="KW-0406">Ion transport</keyword>
<dbReference type="SUPFAM" id="SSF103088">
    <property type="entry name" value="OmpA-like"/>
    <property type="match status" value="1"/>
</dbReference>
<protein>
    <submittedName>
        <fullName evidence="12">OmpA-OmpF porin, OOP family</fullName>
    </submittedName>
</protein>
<keyword evidence="6" id="KW-0626">Porin</keyword>
<dbReference type="PROSITE" id="PS51123">
    <property type="entry name" value="OMPA_2"/>
    <property type="match status" value="1"/>
</dbReference>
<organism evidence="12 13">
    <name type="scientific">Hydrocarboniphaga daqingensis</name>
    <dbReference type="NCBI Taxonomy" id="490188"/>
    <lineage>
        <taxon>Bacteria</taxon>
        <taxon>Pseudomonadati</taxon>
        <taxon>Pseudomonadota</taxon>
        <taxon>Gammaproteobacteria</taxon>
        <taxon>Nevskiales</taxon>
        <taxon>Nevskiaceae</taxon>
        <taxon>Hydrocarboniphaga</taxon>
    </lineage>
</organism>
<gene>
    <name evidence="12" type="ORF">SAMN04488068_3068</name>
</gene>
<evidence type="ECO:0000256" key="3">
    <source>
        <dbReference type="ARBA" id="ARBA00022452"/>
    </source>
</evidence>
<evidence type="ECO:0000256" key="9">
    <source>
        <dbReference type="PROSITE-ProRule" id="PRU00473"/>
    </source>
</evidence>
<dbReference type="Proteomes" id="UP000199758">
    <property type="component" value="Unassembled WGS sequence"/>
</dbReference>
<accession>A0A1M5RFP6</accession>
<dbReference type="GO" id="GO:0009279">
    <property type="term" value="C:cell outer membrane"/>
    <property type="evidence" value="ECO:0007669"/>
    <property type="project" value="UniProtKB-SubCell"/>
</dbReference>
<keyword evidence="2" id="KW-0813">Transport</keyword>
<feature type="signal peptide" evidence="10">
    <location>
        <begin position="1"/>
        <end position="22"/>
    </location>
</feature>
<proteinExistence type="predicted"/>
<evidence type="ECO:0000256" key="7">
    <source>
        <dbReference type="ARBA" id="ARBA00023136"/>
    </source>
</evidence>
<dbReference type="PRINTS" id="PR01021">
    <property type="entry name" value="OMPADOMAIN"/>
</dbReference>
<dbReference type="AlphaFoldDB" id="A0A1M5RFP6"/>
<dbReference type="PANTHER" id="PTHR30329:SF21">
    <property type="entry name" value="LIPOPROTEIN YIAD-RELATED"/>
    <property type="match status" value="1"/>
</dbReference>
<evidence type="ECO:0000259" key="11">
    <source>
        <dbReference type="PROSITE" id="PS51123"/>
    </source>
</evidence>
<feature type="chain" id="PRO_5011957377" evidence="10">
    <location>
        <begin position="23"/>
        <end position="363"/>
    </location>
</feature>
<dbReference type="GO" id="GO:0015288">
    <property type="term" value="F:porin activity"/>
    <property type="evidence" value="ECO:0007669"/>
    <property type="project" value="UniProtKB-KW"/>
</dbReference>
<dbReference type="InterPro" id="IPR050330">
    <property type="entry name" value="Bact_OuterMem_StrucFunc"/>
</dbReference>
<dbReference type="PANTHER" id="PTHR30329">
    <property type="entry name" value="STATOR ELEMENT OF FLAGELLAR MOTOR COMPLEX"/>
    <property type="match status" value="1"/>
</dbReference>
<evidence type="ECO:0000256" key="10">
    <source>
        <dbReference type="SAM" id="SignalP"/>
    </source>
</evidence>
<dbReference type="SUPFAM" id="SSF56925">
    <property type="entry name" value="OMPA-like"/>
    <property type="match status" value="1"/>
</dbReference>
<evidence type="ECO:0000256" key="1">
    <source>
        <dbReference type="ARBA" id="ARBA00004571"/>
    </source>
</evidence>
<evidence type="ECO:0000313" key="13">
    <source>
        <dbReference type="Proteomes" id="UP000199758"/>
    </source>
</evidence>